<dbReference type="Proteomes" id="UP000814243">
    <property type="component" value="Unassembled WGS sequence"/>
</dbReference>
<feature type="region of interest" description="Disordered" evidence="1">
    <location>
        <begin position="30"/>
        <end position="129"/>
    </location>
</feature>
<dbReference type="PANTHER" id="PTHR41156:SF1">
    <property type="entry name" value="ZASP-LIKE MOTIF DOMAIN-CONTAINING PROTEIN"/>
    <property type="match status" value="1"/>
</dbReference>
<evidence type="ECO:0000313" key="2">
    <source>
        <dbReference type="EMBL" id="KAH9628925.1"/>
    </source>
</evidence>
<dbReference type="AlphaFoldDB" id="A0A922S944"/>
<name>A0A922S944_SPOEX</name>
<gene>
    <name evidence="2" type="ORF">HF086_006294</name>
</gene>
<organism evidence="2 3">
    <name type="scientific">Spodoptera exigua</name>
    <name type="common">Beet armyworm</name>
    <name type="synonym">Noctua fulgens</name>
    <dbReference type="NCBI Taxonomy" id="7107"/>
    <lineage>
        <taxon>Eukaryota</taxon>
        <taxon>Metazoa</taxon>
        <taxon>Ecdysozoa</taxon>
        <taxon>Arthropoda</taxon>
        <taxon>Hexapoda</taxon>
        <taxon>Insecta</taxon>
        <taxon>Pterygota</taxon>
        <taxon>Neoptera</taxon>
        <taxon>Endopterygota</taxon>
        <taxon>Lepidoptera</taxon>
        <taxon>Glossata</taxon>
        <taxon>Ditrysia</taxon>
        <taxon>Noctuoidea</taxon>
        <taxon>Noctuidae</taxon>
        <taxon>Amphipyrinae</taxon>
        <taxon>Spodoptera</taxon>
    </lineage>
</organism>
<proteinExistence type="predicted"/>
<dbReference type="PANTHER" id="PTHR41156">
    <property type="entry name" value="AGAP006184-PA"/>
    <property type="match status" value="1"/>
</dbReference>
<evidence type="ECO:0000313" key="3">
    <source>
        <dbReference type="Proteomes" id="UP000814243"/>
    </source>
</evidence>
<comment type="caution">
    <text evidence="2">The sequence shown here is derived from an EMBL/GenBank/DDBJ whole genome shotgun (WGS) entry which is preliminary data.</text>
</comment>
<protein>
    <submittedName>
        <fullName evidence="2">Uncharacterized protein</fullName>
    </submittedName>
</protein>
<sequence>MDTHPIRLRALRLTTEKDRTNERMVYPAPANETKVLPSEPHNGHGPYRFPTQPDGVVRRNVHVTHESSTQSSTLNRNTRDTRDSAPSPPAKSPVVANSRNVAGPAVYYPPGHTPFQKKEGGGGGGGGYQASSAMAQGGGSYASARGMYEYESGSRSKSKHSETKTAVPICLPLCCAMPCVIM</sequence>
<feature type="compositionally biased region" description="Polar residues" evidence="1">
    <location>
        <begin position="66"/>
        <end position="76"/>
    </location>
</feature>
<accession>A0A922S944</accession>
<dbReference type="EMBL" id="JACEFF010000888">
    <property type="protein sequence ID" value="KAH9628925.1"/>
    <property type="molecule type" value="Genomic_DNA"/>
</dbReference>
<reference evidence="2" key="1">
    <citation type="journal article" date="2021" name="G3 (Bethesda)">
        <title>Genome and transcriptome analysis of the beet armyworm Spodoptera exigua reveals targets for pest control. .</title>
        <authorList>
            <person name="Simon S."/>
            <person name="Breeschoten T."/>
            <person name="Jansen H.J."/>
            <person name="Dirks R.P."/>
            <person name="Schranz M.E."/>
            <person name="Ros V.I.D."/>
        </authorList>
    </citation>
    <scope>NUCLEOTIDE SEQUENCE</scope>
    <source>
        <strain evidence="2">TB_SE_WUR_2020</strain>
    </source>
</reference>
<evidence type="ECO:0000256" key="1">
    <source>
        <dbReference type="SAM" id="MobiDB-lite"/>
    </source>
</evidence>